<comment type="subcellular location">
    <subcellularLocation>
        <location evidence="1">Membrane</location>
        <topology evidence="1">Multi-pass membrane protein</topology>
    </subcellularLocation>
</comment>
<feature type="transmembrane region" description="Helical" evidence="6">
    <location>
        <begin position="54"/>
        <end position="78"/>
    </location>
</feature>
<dbReference type="Proteomes" id="UP000050482">
    <property type="component" value="Unassembled WGS sequence"/>
</dbReference>
<proteinExistence type="inferred from homology"/>
<feature type="transmembrane region" description="Helical" evidence="6">
    <location>
        <begin position="130"/>
        <end position="156"/>
    </location>
</feature>
<dbReference type="PATRIC" id="fig|471514.4.peg.1518"/>
<dbReference type="AlphaFoldDB" id="A0A0P9CYW0"/>
<dbReference type="STRING" id="471514.AN477_19155"/>
<evidence type="ECO:0000256" key="4">
    <source>
        <dbReference type="ARBA" id="ARBA00022989"/>
    </source>
</evidence>
<dbReference type="GO" id="GO:0016020">
    <property type="term" value="C:membrane"/>
    <property type="evidence" value="ECO:0007669"/>
    <property type="project" value="UniProtKB-SubCell"/>
</dbReference>
<dbReference type="Pfam" id="PF02683">
    <property type="entry name" value="DsbD_TM"/>
    <property type="match status" value="1"/>
</dbReference>
<accession>A0A0P9CYW0</accession>
<dbReference type="EMBL" id="LJCO01000082">
    <property type="protein sequence ID" value="KPV42160.1"/>
    <property type="molecule type" value="Genomic_DNA"/>
</dbReference>
<gene>
    <name evidence="8" type="ORF">AN477_19155</name>
</gene>
<evidence type="ECO:0000256" key="6">
    <source>
        <dbReference type="SAM" id="Phobius"/>
    </source>
</evidence>
<evidence type="ECO:0000313" key="8">
    <source>
        <dbReference type="EMBL" id="KPV42160.1"/>
    </source>
</evidence>
<sequence>MGAHISLWLAFGAGLLSFISPCTLPLFPSYIGYISGVSLTGGNNVHQQGARRRAFVHALWFCVGLSFLFVTLGFGATALGTVLREYRGEVRLVGGALVIVLGLFMAGVLKSGWLMQERRMHLPAVKPLGYLGSVLVGVAFGAGWTPCIGPILAAVLTMVIAHPDVGKWYMIAYAIGFSIPFLVLAVTLSSLRPVLKYTEVIAKVGGWLLVLMGVLLFTNKMAVITIWIQQVTGFSGF</sequence>
<dbReference type="OrthoDB" id="9803065at2"/>
<dbReference type="InterPro" id="IPR003834">
    <property type="entry name" value="Cyt_c_assmbl_TM_dom"/>
</dbReference>
<dbReference type="RefSeq" id="WP_054970790.1">
    <property type="nucleotide sequence ID" value="NZ_LJCO01000082.1"/>
</dbReference>
<evidence type="ECO:0000256" key="3">
    <source>
        <dbReference type="ARBA" id="ARBA00022692"/>
    </source>
</evidence>
<feature type="domain" description="Cytochrome C biogenesis protein transmembrane" evidence="7">
    <location>
        <begin position="6"/>
        <end position="217"/>
    </location>
</feature>
<dbReference type="PANTHER" id="PTHR31272:SF4">
    <property type="entry name" value="CYTOCHROME C-TYPE BIOGENESIS PROTEIN HI_1454-RELATED"/>
    <property type="match status" value="1"/>
</dbReference>
<feature type="transmembrane region" description="Helical" evidence="6">
    <location>
        <begin position="200"/>
        <end position="228"/>
    </location>
</feature>
<keyword evidence="9" id="KW-1185">Reference proteome</keyword>
<comment type="similarity">
    <text evidence="2">Belongs to the DsbD family.</text>
</comment>
<reference evidence="8 9" key="1">
    <citation type="submission" date="2015-09" db="EMBL/GenBank/DDBJ databases">
        <title>Draft genome sequence of Alicyclobacillus ferrooxydans DSM 22381.</title>
        <authorList>
            <person name="Hemp J."/>
        </authorList>
    </citation>
    <scope>NUCLEOTIDE SEQUENCE [LARGE SCALE GENOMIC DNA]</scope>
    <source>
        <strain evidence="8 9">TC-34</strain>
    </source>
</reference>
<evidence type="ECO:0000256" key="2">
    <source>
        <dbReference type="ARBA" id="ARBA00006143"/>
    </source>
</evidence>
<organism evidence="8 9">
    <name type="scientific">Alicyclobacillus ferrooxydans</name>
    <dbReference type="NCBI Taxonomy" id="471514"/>
    <lineage>
        <taxon>Bacteria</taxon>
        <taxon>Bacillati</taxon>
        <taxon>Bacillota</taxon>
        <taxon>Bacilli</taxon>
        <taxon>Bacillales</taxon>
        <taxon>Alicyclobacillaceae</taxon>
        <taxon>Alicyclobacillus</taxon>
    </lineage>
</organism>
<comment type="caution">
    <text evidence="8">The sequence shown here is derived from an EMBL/GenBank/DDBJ whole genome shotgun (WGS) entry which is preliminary data.</text>
</comment>
<evidence type="ECO:0000259" key="7">
    <source>
        <dbReference type="Pfam" id="PF02683"/>
    </source>
</evidence>
<name>A0A0P9CYW0_9BACL</name>
<dbReference type="InterPro" id="IPR051790">
    <property type="entry name" value="Cytochrome_c-biogenesis_DsbD"/>
</dbReference>
<evidence type="ECO:0000313" key="9">
    <source>
        <dbReference type="Proteomes" id="UP000050482"/>
    </source>
</evidence>
<feature type="transmembrane region" description="Helical" evidence="6">
    <location>
        <begin position="168"/>
        <end position="188"/>
    </location>
</feature>
<keyword evidence="3 6" id="KW-0812">Transmembrane</keyword>
<feature type="transmembrane region" description="Helical" evidence="6">
    <location>
        <begin position="90"/>
        <end position="109"/>
    </location>
</feature>
<protein>
    <recommendedName>
        <fullName evidence="7">Cytochrome C biogenesis protein transmembrane domain-containing protein</fullName>
    </recommendedName>
</protein>
<evidence type="ECO:0000256" key="1">
    <source>
        <dbReference type="ARBA" id="ARBA00004141"/>
    </source>
</evidence>
<feature type="transmembrane region" description="Helical" evidence="6">
    <location>
        <begin position="6"/>
        <end position="33"/>
    </location>
</feature>
<dbReference type="PANTHER" id="PTHR31272">
    <property type="entry name" value="CYTOCHROME C-TYPE BIOGENESIS PROTEIN HI_1454-RELATED"/>
    <property type="match status" value="1"/>
</dbReference>
<keyword evidence="5 6" id="KW-0472">Membrane</keyword>
<dbReference type="GO" id="GO:0017004">
    <property type="term" value="P:cytochrome complex assembly"/>
    <property type="evidence" value="ECO:0007669"/>
    <property type="project" value="InterPro"/>
</dbReference>
<evidence type="ECO:0000256" key="5">
    <source>
        <dbReference type="ARBA" id="ARBA00023136"/>
    </source>
</evidence>
<keyword evidence="4 6" id="KW-1133">Transmembrane helix</keyword>